<dbReference type="EMBL" id="CAMXCT030001017">
    <property type="protein sequence ID" value="CAL4773085.1"/>
    <property type="molecule type" value="Genomic_DNA"/>
</dbReference>
<gene>
    <name evidence="1" type="ORF">C1SCF055_LOCUS13189</name>
</gene>
<reference evidence="1" key="1">
    <citation type="submission" date="2022-10" db="EMBL/GenBank/DDBJ databases">
        <authorList>
            <person name="Chen Y."/>
            <person name="Dougan E. K."/>
            <person name="Chan C."/>
            <person name="Rhodes N."/>
            <person name="Thang M."/>
        </authorList>
    </citation>
    <scope>NUCLEOTIDE SEQUENCE</scope>
</reference>
<dbReference type="EMBL" id="CAMXCT010001017">
    <property type="protein sequence ID" value="CAI3985773.1"/>
    <property type="molecule type" value="Genomic_DNA"/>
</dbReference>
<dbReference type="Gene3D" id="3.90.550.10">
    <property type="entry name" value="Spore Coat Polysaccharide Biosynthesis Protein SpsA, Chain A"/>
    <property type="match status" value="1"/>
</dbReference>
<evidence type="ECO:0000313" key="2">
    <source>
        <dbReference type="EMBL" id="CAL4773085.1"/>
    </source>
</evidence>
<evidence type="ECO:0000313" key="1">
    <source>
        <dbReference type="EMBL" id="CAI3985773.1"/>
    </source>
</evidence>
<comment type="caution">
    <text evidence="1">The sequence shown here is derived from an EMBL/GenBank/DDBJ whole genome shotgun (WGS) entry which is preliminary data.</text>
</comment>
<keyword evidence="3" id="KW-1185">Reference proteome</keyword>
<dbReference type="GO" id="GO:0016740">
    <property type="term" value="F:transferase activity"/>
    <property type="evidence" value="ECO:0007669"/>
    <property type="project" value="UniProtKB-KW"/>
</dbReference>
<accession>A0A9P1FRJ3</accession>
<evidence type="ECO:0000313" key="3">
    <source>
        <dbReference type="Proteomes" id="UP001152797"/>
    </source>
</evidence>
<reference evidence="2 3" key="2">
    <citation type="submission" date="2024-05" db="EMBL/GenBank/DDBJ databases">
        <authorList>
            <person name="Chen Y."/>
            <person name="Shah S."/>
            <person name="Dougan E. K."/>
            <person name="Thang M."/>
            <person name="Chan C."/>
        </authorList>
    </citation>
    <scope>NUCLEOTIDE SEQUENCE [LARGE SCALE GENOMIC DNA]</scope>
</reference>
<dbReference type="AlphaFoldDB" id="A0A9P1FRJ3"/>
<dbReference type="SUPFAM" id="SSF53448">
    <property type="entry name" value="Nucleotide-diphospho-sugar transferases"/>
    <property type="match status" value="1"/>
</dbReference>
<dbReference type="InterPro" id="IPR029044">
    <property type="entry name" value="Nucleotide-diphossugar_trans"/>
</dbReference>
<proteinExistence type="predicted"/>
<dbReference type="OrthoDB" id="412820at2759"/>
<name>A0A9P1FRJ3_9DINO</name>
<dbReference type="Gene3D" id="2.80.10.50">
    <property type="match status" value="1"/>
</dbReference>
<protein>
    <submittedName>
        <fullName evidence="2">Nucleotide-diphospho-sugar transferase domain-containing protein</fullName>
    </submittedName>
</protein>
<dbReference type="Proteomes" id="UP001152797">
    <property type="component" value="Unassembled WGS sequence"/>
</dbReference>
<keyword evidence="2" id="KW-0808">Transferase</keyword>
<sequence>MLRKLLRICAGVTVAIFLLNCRRSYLLTRDAFGFDDEEDDGPAMLMDGGIVDSNDSSSRQTPGITAGGFFLHQLSAKAPGCEGFCCNMGDKEVQCLDVESCAAIGSNGSNAALPRPRYALVLSHYGVPTNRLLQSIKSMQAAALAAGADILVLMMQDHADQMSYRLQRRLKKWRVKVHLVPWALPPGMIYIKKVTKYDGWCGKMDFIRLHALALEGYDAIAYYDADCEFQGDILPVLQCASQGYFLSTSGGVGENLNVGFFATRPDRRLLEAALIFARRNNFSREDGWGNSGWKPRGYYYVGGECGQGFFYSLYYSRTGRSEAAEKALEAAGIWQNGVFEPAQLDRCLWNYQTSWGCRKDFDCERVRVHHKPTKERGSDRNECEKLRFREQRRKQAQEQRLQRIRNMSAQEIPAAKEGLLLRHLNGLCLRPGNGLLQLADCGDFNVRLVEADAMEEGEVFLGEFVLKLGDQCAAPSAEMAEPQLLLAPCHRIHRHLQIFRVLRATGNSEMFILQHKASSKCIHPNGGKEKPEAETPLLLHHQCDRSRRALMFQAKDNMSAVET</sequence>
<organism evidence="1">
    <name type="scientific">Cladocopium goreaui</name>
    <dbReference type="NCBI Taxonomy" id="2562237"/>
    <lineage>
        <taxon>Eukaryota</taxon>
        <taxon>Sar</taxon>
        <taxon>Alveolata</taxon>
        <taxon>Dinophyceae</taxon>
        <taxon>Suessiales</taxon>
        <taxon>Symbiodiniaceae</taxon>
        <taxon>Cladocopium</taxon>
    </lineage>
</organism>
<dbReference type="EMBL" id="CAMXCT020001017">
    <property type="protein sequence ID" value="CAL1139148.1"/>
    <property type="molecule type" value="Genomic_DNA"/>
</dbReference>